<reference evidence="10" key="1">
    <citation type="submission" date="2016-10" db="EMBL/GenBank/DDBJ databases">
        <authorList>
            <person name="Varghese N."/>
            <person name="Submissions S."/>
        </authorList>
    </citation>
    <scope>NUCLEOTIDE SEQUENCE [LARGE SCALE GENOMIC DNA]</scope>
    <source>
        <strain evidence="10">CGMCC 1.10118</strain>
    </source>
</reference>
<keyword evidence="2 7" id="KW-0813">Transport</keyword>
<organism evidence="9 10">
    <name type="scientific">Halobellus clavatus</name>
    <dbReference type="NCBI Taxonomy" id="660517"/>
    <lineage>
        <taxon>Archaea</taxon>
        <taxon>Methanobacteriati</taxon>
        <taxon>Methanobacteriota</taxon>
        <taxon>Stenosarchaea group</taxon>
        <taxon>Halobacteria</taxon>
        <taxon>Halobacteriales</taxon>
        <taxon>Haloferacaceae</taxon>
        <taxon>Halobellus</taxon>
    </lineage>
</organism>
<dbReference type="SUPFAM" id="SSF161098">
    <property type="entry name" value="MetI-like"/>
    <property type="match status" value="1"/>
</dbReference>
<dbReference type="STRING" id="660517.SAMN04487946_106103"/>
<keyword evidence="6 7" id="KW-0472">Membrane</keyword>
<feature type="transmembrane region" description="Helical" evidence="7">
    <location>
        <begin position="186"/>
        <end position="212"/>
    </location>
</feature>
<keyword evidence="3" id="KW-1003">Cell membrane</keyword>
<dbReference type="Pfam" id="PF00528">
    <property type="entry name" value="BPD_transp_1"/>
    <property type="match status" value="1"/>
</dbReference>
<feature type="transmembrane region" description="Helical" evidence="7">
    <location>
        <begin position="224"/>
        <end position="245"/>
    </location>
</feature>
<dbReference type="EMBL" id="FNPB01000006">
    <property type="protein sequence ID" value="SDY09290.1"/>
    <property type="molecule type" value="Genomic_DNA"/>
</dbReference>
<dbReference type="PROSITE" id="PS50928">
    <property type="entry name" value="ABC_TM1"/>
    <property type="match status" value="1"/>
</dbReference>
<dbReference type="Proteomes" id="UP000199170">
    <property type="component" value="Unassembled WGS sequence"/>
</dbReference>
<sequence>MKSYITDRNLGKKALVAVVLLAAWQVASQFFAYYVFPSIPELLTATQTVISDPQFGTYRGNVTDTFRRLLAGFAISVVVGTIVGTAMGLREDAEAFLRSWIVLGLSVPAIAVAFALIIAIGISEWVPVLTVVIVGVPFVILNMWEGTQELDPEITEMADFFGASTLQKYRDILLPQVLEYLFPSMYWGLVVSWKVLFIAEVFGAGSGVGYMVNYWFQQQRVDLLLGWVLIPVLLIILAQEGLRAAEHRLMKWR</sequence>
<keyword evidence="4 7" id="KW-0812">Transmembrane</keyword>
<evidence type="ECO:0000256" key="6">
    <source>
        <dbReference type="ARBA" id="ARBA00023136"/>
    </source>
</evidence>
<name>A0A1H3H1U3_9EURY</name>
<evidence type="ECO:0000259" key="8">
    <source>
        <dbReference type="PROSITE" id="PS50928"/>
    </source>
</evidence>
<dbReference type="RefSeq" id="WP_089767209.1">
    <property type="nucleotide sequence ID" value="NZ_FNPB01000006.1"/>
</dbReference>
<dbReference type="GO" id="GO:0005886">
    <property type="term" value="C:plasma membrane"/>
    <property type="evidence" value="ECO:0007669"/>
    <property type="project" value="UniProtKB-SubCell"/>
</dbReference>
<keyword evidence="5 7" id="KW-1133">Transmembrane helix</keyword>
<accession>A0A1H3H1U3</accession>
<dbReference type="Gene3D" id="1.10.3720.10">
    <property type="entry name" value="MetI-like"/>
    <property type="match status" value="1"/>
</dbReference>
<evidence type="ECO:0000313" key="10">
    <source>
        <dbReference type="Proteomes" id="UP000199170"/>
    </source>
</evidence>
<evidence type="ECO:0000256" key="4">
    <source>
        <dbReference type="ARBA" id="ARBA00022692"/>
    </source>
</evidence>
<comment type="similarity">
    <text evidence="7">Belongs to the binding-protein-dependent transport system permease family.</text>
</comment>
<dbReference type="CDD" id="cd06261">
    <property type="entry name" value="TM_PBP2"/>
    <property type="match status" value="1"/>
</dbReference>
<proteinExistence type="inferred from homology"/>
<evidence type="ECO:0000256" key="7">
    <source>
        <dbReference type="RuleBase" id="RU363032"/>
    </source>
</evidence>
<feature type="domain" description="ABC transmembrane type-1" evidence="8">
    <location>
        <begin position="62"/>
        <end position="246"/>
    </location>
</feature>
<feature type="transmembrane region" description="Helical" evidence="7">
    <location>
        <begin position="69"/>
        <end position="89"/>
    </location>
</feature>
<evidence type="ECO:0000256" key="5">
    <source>
        <dbReference type="ARBA" id="ARBA00022989"/>
    </source>
</evidence>
<evidence type="ECO:0000256" key="1">
    <source>
        <dbReference type="ARBA" id="ARBA00004651"/>
    </source>
</evidence>
<feature type="transmembrane region" description="Helical" evidence="7">
    <location>
        <begin position="126"/>
        <end position="144"/>
    </location>
</feature>
<dbReference type="OrthoDB" id="50379at2157"/>
<evidence type="ECO:0000256" key="3">
    <source>
        <dbReference type="ARBA" id="ARBA00022475"/>
    </source>
</evidence>
<evidence type="ECO:0000313" key="9">
    <source>
        <dbReference type="EMBL" id="SDY09290.1"/>
    </source>
</evidence>
<dbReference type="InterPro" id="IPR000515">
    <property type="entry name" value="MetI-like"/>
</dbReference>
<dbReference type="GO" id="GO:0055085">
    <property type="term" value="P:transmembrane transport"/>
    <property type="evidence" value="ECO:0007669"/>
    <property type="project" value="InterPro"/>
</dbReference>
<gene>
    <name evidence="9" type="ORF">SAMN04487946_106103</name>
</gene>
<dbReference type="PANTHER" id="PTHR30151:SF38">
    <property type="entry name" value="ALIPHATIC SULFONATES TRANSPORT PERMEASE PROTEIN SSUC-RELATED"/>
    <property type="match status" value="1"/>
</dbReference>
<evidence type="ECO:0000256" key="2">
    <source>
        <dbReference type="ARBA" id="ARBA00022448"/>
    </source>
</evidence>
<feature type="transmembrane region" description="Helical" evidence="7">
    <location>
        <begin position="101"/>
        <end position="120"/>
    </location>
</feature>
<keyword evidence="10" id="KW-1185">Reference proteome</keyword>
<dbReference type="InterPro" id="IPR035906">
    <property type="entry name" value="MetI-like_sf"/>
</dbReference>
<dbReference type="AlphaFoldDB" id="A0A1H3H1U3"/>
<dbReference type="PANTHER" id="PTHR30151">
    <property type="entry name" value="ALKANE SULFONATE ABC TRANSPORTER-RELATED, MEMBRANE SUBUNIT"/>
    <property type="match status" value="1"/>
</dbReference>
<comment type="subcellular location">
    <subcellularLocation>
        <location evidence="1 7">Cell membrane</location>
        <topology evidence="1 7">Multi-pass membrane protein</topology>
    </subcellularLocation>
</comment>
<protein>
    <submittedName>
        <fullName evidence="9">NitT/TauT family transport system permease protein</fullName>
    </submittedName>
</protein>